<organism evidence="2 3">
    <name type="scientific">Paenibacillus thiaminolyticus</name>
    <name type="common">Bacillus thiaminolyticus</name>
    <dbReference type="NCBI Taxonomy" id="49283"/>
    <lineage>
        <taxon>Bacteria</taxon>
        <taxon>Bacillati</taxon>
        <taxon>Bacillota</taxon>
        <taxon>Bacilli</taxon>
        <taxon>Bacillales</taxon>
        <taxon>Paenibacillaceae</taxon>
        <taxon>Paenibacillus</taxon>
    </lineage>
</organism>
<comment type="caution">
    <text evidence="2">The sequence shown here is derived from an EMBL/GenBank/DDBJ whole genome shotgun (WGS) entry which is preliminary data.</text>
</comment>
<evidence type="ECO:0000256" key="1">
    <source>
        <dbReference type="SAM" id="MobiDB-lite"/>
    </source>
</evidence>
<dbReference type="Proteomes" id="UP000266177">
    <property type="component" value="Unassembled WGS sequence"/>
</dbReference>
<sequence>MKDLYPLGHALTQLYLSQEHSRGQEEASAMEAMHRAEEADSSFEGDPDAISDHLHAGMSDGALETHQMVQRSYGLYE</sequence>
<dbReference type="RefSeq" id="WP_119795326.1">
    <property type="nucleotide sequence ID" value="NZ_QYZD01000021.1"/>
</dbReference>
<feature type="region of interest" description="Disordered" evidence="1">
    <location>
        <begin position="19"/>
        <end position="55"/>
    </location>
</feature>
<dbReference type="OrthoDB" id="2642135at2"/>
<accession>A0A3A3GED6</accession>
<feature type="compositionally biased region" description="Acidic residues" evidence="1">
    <location>
        <begin position="39"/>
        <end position="49"/>
    </location>
</feature>
<name>A0A3A3GED6_PANTH</name>
<evidence type="ECO:0000313" key="2">
    <source>
        <dbReference type="EMBL" id="RJG21758.1"/>
    </source>
</evidence>
<dbReference type="EMBL" id="QYZD01000021">
    <property type="protein sequence ID" value="RJG21758.1"/>
    <property type="molecule type" value="Genomic_DNA"/>
</dbReference>
<evidence type="ECO:0000313" key="3">
    <source>
        <dbReference type="Proteomes" id="UP000266177"/>
    </source>
</evidence>
<proteinExistence type="predicted"/>
<reference evidence="2 3" key="1">
    <citation type="submission" date="2018-09" db="EMBL/GenBank/DDBJ databases">
        <title>Paenibacillus SK2017-BO5.</title>
        <authorList>
            <person name="Piskunova J.V."/>
            <person name="Dubiley S.A."/>
            <person name="Severinov K.V."/>
        </authorList>
    </citation>
    <scope>NUCLEOTIDE SEQUENCE [LARGE SCALE GENOMIC DNA]</scope>
    <source>
        <strain evidence="2 3">BO5</strain>
    </source>
</reference>
<protein>
    <submittedName>
        <fullName evidence="2">Uncharacterized protein</fullName>
    </submittedName>
</protein>
<gene>
    <name evidence="2" type="ORF">DQX05_20365</name>
</gene>
<dbReference type="AlphaFoldDB" id="A0A3A3GED6"/>